<dbReference type="PANTHER" id="PTHR43350:SF2">
    <property type="entry name" value="GROES-LIKE ZINC-BINDING ALCOHOL DEHYDROGENASE FAMILY PROTEIN"/>
    <property type="match status" value="1"/>
</dbReference>
<reference evidence="7 8" key="1">
    <citation type="submission" date="2016-04" db="EMBL/GenBank/DDBJ databases">
        <title>A degradative enzymes factory behind the ericoid mycorrhizal symbiosis.</title>
        <authorList>
            <consortium name="DOE Joint Genome Institute"/>
            <person name="Martino E."/>
            <person name="Morin E."/>
            <person name="Grelet G."/>
            <person name="Kuo A."/>
            <person name="Kohler A."/>
            <person name="Daghino S."/>
            <person name="Barry K."/>
            <person name="Choi C."/>
            <person name="Cichocki N."/>
            <person name="Clum A."/>
            <person name="Copeland A."/>
            <person name="Hainaut M."/>
            <person name="Haridas S."/>
            <person name="Labutti K."/>
            <person name="Lindquist E."/>
            <person name="Lipzen A."/>
            <person name="Khouja H.-R."/>
            <person name="Murat C."/>
            <person name="Ohm R."/>
            <person name="Olson A."/>
            <person name="Spatafora J."/>
            <person name="Veneault-Fourrey C."/>
            <person name="Henrissat B."/>
            <person name="Grigoriev I."/>
            <person name="Martin F."/>
            <person name="Perotto S."/>
        </authorList>
    </citation>
    <scope>NUCLEOTIDE SEQUENCE [LARGE SCALE GENOMIC DNA]</scope>
    <source>
        <strain evidence="7 8">F</strain>
    </source>
</reference>
<comment type="cofactor">
    <cofactor evidence="1">
        <name>Zn(2+)</name>
        <dbReference type="ChEBI" id="CHEBI:29105"/>
    </cofactor>
</comment>
<dbReference type="InterPro" id="IPR036291">
    <property type="entry name" value="NAD(P)-bd_dom_sf"/>
</dbReference>
<evidence type="ECO:0000259" key="6">
    <source>
        <dbReference type="Pfam" id="PF00107"/>
    </source>
</evidence>
<keyword evidence="4" id="KW-0862">Zinc</keyword>
<dbReference type="GO" id="GO:0016491">
    <property type="term" value="F:oxidoreductase activity"/>
    <property type="evidence" value="ECO:0007669"/>
    <property type="project" value="UniProtKB-KW"/>
</dbReference>
<organism evidence="7 8">
    <name type="scientific">Hyaloscypha variabilis (strain UAMH 11265 / GT02V1 / F)</name>
    <name type="common">Meliniomyces variabilis</name>
    <dbReference type="NCBI Taxonomy" id="1149755"/>
    <lineage>
        <taxon>Eukaryota</taxon>
        <taxon>Fungi</taxon>
        <taxon>Dikarya</taxon>
        <taxon>Ascomycota</taxon>
        <taxon>Pezizomycotina</taxon>
        <taxon>Leotiomycetes</taxon>
        <taxon>Helotiales</taxon>
        <taxon>Hyaloscyphaceae</taxon>
        <taxon>Hyaloscypha</taxon>
        <taxon>Hyaloscypha variabilis</taxon>
    </lineage>
</organism>
<dbReference type="Gene3D" id="3.90.180.10">
    <property type="entry name" value="Medium-chain alcohol dehydrogenases, catalytic domain"/>
    <property type="match status" value="1"/>
</dbReference>
<dbReference type="PANTHER" id="PTHR43350">
    <property type="entry name" value="NAD-DEPENDENT ALCOHOL DEHYDROGENASE"/>
    <property type="match status" value="1"/>
</dbReference>
<dbReference type="EMBL" id="KZ613949">
    <property type="protein sequence ID" value="PMD37221.1"/>
    <property type="molecule type" value="Genomic_DNA"/>
</dbReference>
<comment type="similarity">
    <text evidence="2">Belongs to the zinc-containing alcohol dehydrogenase family.</text>
</comment>
<proteinExistence type="inferred from homology"/>
<sequence length="196" mass="21759">MVPIQTRTIALIGLRWYGPRRTSMEVLCGYCSSITLDPEELGATHMINTSDSSVDLVADVLKATDGVGVRIALDTTGVQSLARLSFDFVRCHGRILQNGLAKPEDTWDVPMAELMNSGKQIIGAVQGDAVPQDYIPKMIQWFREGKFPINKMVKFYAVQDFQHALEDMRSGRTVKPVLIFPQDQAHVVHTVQGAML</sequence>
<accession>A0A2J6RFB9</accession>
<evidence type="ECO:0000256" key="5">
    <source>
        <dbReference type="ARBA" id="ARBA00023002"/>
    </source>
</evidence>
<keyword evidence="8" id="KW-1185">Reference proteome</keyword>
<dbReference type="Proteomes" id="UP000235786">
    <property type="component" value="Unassembled WGS sequence"/>
</dbReference>
<keyword evidence="5" id="KW-0560">Oxidoreductase</keyword>
<dbReference type="SUPFAM" id="SSF51735">
    <property type="entry name" value="NAD(P)-binding Rossmann-fold domains"/>
    <property type="match status" value="1"/>
</dbReference>
<feature type="domain" description="Alcohol dehydrogenase-like C-terminal" evidence="6">
    <location>
        <begin position="39"/>
        <end position="142"/>
    </location>
</feature>
<evidence type="ECO:0000256" key="4">
    <source>
        <dbReference type="ARBA" id="ARBA00022833"/>
    </source>
</evidence>
<gene>
    <name evidence="7" type="ORF">L207DRAFT_531537</name>
</gene>
<keyword evidence="3" id="KW-0479">Metal-binding</keyword>
<protein>
    <submittedName>
        <fullName evidence="7">NAD(P)-binding protein</fullName>
    </submittedName>
</protein>
<evidence type="ECO:0000313" key="8">
    <source>
        <dbReference type="Proteomes" id="UP000235786"/>
    </source>
</evidence>
<dbReference type="Pfam" id="PF00107">
    <property type="entry name" value="ADH_zinc_N"/>
    <property type="match status" value="1"/>
</dbReference>
<name>A0A2J6RFB9_HYAVF</name>
<dbReference type="STRING" id="1149755.A0A2J6RFB9"/>
<evidence type="ECO:0000256" key="1">
    <source>
        <dbReference type="ARBA" id="ARBA00001947"/>
    </source>
</evidence>
<dbReference type="Gene3D" id="3.40.50.720">
    <property type="entry name" value="NAD(P)-binding Rossmann-like Domain"/>
    <property type="match status" value="1"/>
</dbReference>
<evidence type="ECO:0000256" key="3">
    <source>
        <dbReference type="ARBA" id="ARBA00022723"/>
    </source>
</evidence>
<evidence type="ECO:0000313" key="7">
    <source>
        <dbReference type="EMBL" id="PMD37221.1"/>
    </source>
</evidence>
<dbReference type="InterPro" id="IPR013149">
    <property type="entry name" value="ADH-like_C"/>
</dbReference>
<dbReference type="AlphaFoldDB" id="A0A2J6RFB9"/>
<dbReference type="GO" id="GO:0046872">
    <property type="term" value="F:metal ion binding"/>
    <property type="evidence" value="ECO:0007669"/>
    <property type="project" value="UniProtKB-KW"/>
</dbReference>
<evidence type="ECO:0000256" key="2">
    <source>
        <dbReference type="ARBA" id="ARBA00008072"/>
    </source>
</evidence>
<dbReference type="OrthoDB" id="1560166at2759"/>